<feature type="region of interest" description="Disordered" evidence="1">
    <location>
        <begin position="105"/>
        <end position="404"/>
    </location>
</feature>
<evidence type="ECO:0000313" key="2">
    <source>
        <dbReference type="EMBL" id="CAA9277116.1"/>
    </source>
</evidence>
<feature type="compositionally biased region" description="Basic residues" evidence="1">
    <location>
        <begin position="61"/>
        <end position="70"/>
    </location>
</feature>
<feature type="non-terminal residue" evidence="2">
    <location>
        <position position="404"/>
    </location>
</feature>
<evidence type="ECO:0000256" key="1">
    <source>
        <dbReference type="SAM" id="MobiDB-lite"/>
    </source>
</evidence>
<feature type="compositionally biased region" description="Low complexity" evidence="1">
    <location>
        <begin position="189"/>
        <end position="202"/>
    </location>
</feature>
<feature type="compositionally biased region" description="Basic and acidic residues" evidence="1">
    <location>
        <begin position="222"/>
        <end position="261"/>
    </location>
</feature>
<feature type="region of interest" description="Disordered" evidence="1">
    <location>
        <begin position="1"/>
        <end position="90"/>
    </location>
</feature>
<feature type="compositionally biased region" description="Basic residues" evidence="1">
    <location>
        <begin position="203"/>
        <end position="212"/>
    </location>
</feature>
<feature type="non-terminal residue" evidence="2">
    <location>
        <position position="1"/>
    </location>
</feature>
<proteinExistence type="predicted"/>
<sequence>ESGRLPRHRRHPPGRGSRRVDQGADRRGRAAHGVRDLRHGPALRARHLPRREARHGAGPRGRGHRGRGRPRRAEPQARRPGGDPVHGGLRQLLVLPHRLLRAVRRRQPAGADGGHRVLRRPGGGGRPGRAAGRVRPRPLCLPQPHQAAGPRHRRPGDPDERHLSHGLLRRGARRGARRRRGRRVGLRPGGAVLRALGLPARRAPGHRRRRPARPAGARPPARRRDGQLQRGGPDRGDQGADARHRPGPGDRRRGRGERDAETGPGGAGRPRAGAGVRPAGPDDRLGRRAAGRAVEARRRAHARLGLGRQVARQGGHAGHHRRLPALGRVLPHRRGDEQEPHHQHGQLQPPDLHPEAGGQGRGRHDGPDFGAEQRRAHVGRHRGLQAVRPAPPWLDQGGAAAGAV</sequence>
<accession>A0A6J4JGW7</accession>
<feature type="compositionally biased region" description="Basic and acidic residues" evidence="1">
    <location>
        <begin position="362"/>
        <end position="375"/>
    </location>
</feature>
<feature type="compositionally biased region" description="Basic residues" evidence="1">
    <location>
        <begin position="1"/>
        <end position="17"/>
    </location>
</feature>
<feature type="compositionally biased region" description="Low complexity" evidence="1">
    <location>
        <begin position="269"/>
        <end position="279"/>
    </location>
</feature>
<dbReference type="EMBL" id="CADCTL010000255">
    <property type="protein sequence ID" value="CAA9277116.1"/>
    <property type="molecule type" value="Genomic_DNA"/>
</dbReference>
<feature type="compositionally biased region" description="Basic and acidic residues" evidence="1">
    <location>
        <begin position="333"/>
        <end position="342"/>
    </location>
</feature>
<name>A0A6J4JGW7_9PROT</name>
<gene>
    <name evidence="2" type="ORF">AVDCRST_MAG04-3471</name>
</gene>
<dbReference type="AlphaFoldDB" id="A0A6J4JGW7"/>
<feature type="compositionally biased region" description="Basic and acidic residues" evidence="1">
    <location>
        <begin position="71"/>
        <end position="81"/>
    </location>
</feature>
<feature type="compositionally biased region" description="Basic residues" evidence="1">
    <location>
        <begin position="167"/>
        <end position="185"/>
    </location>
</feature>
<protein>
    <submittedName>
        <fullName evidence="2">Threonine dehydrogenase and related Zn-dependent dehydrogenases</fullName>
    </submittedName>
</protein>
<organism evidence="2">
    <name type="scientific">uncultured Acetobacteraceae bacterium</name>
    <dbReference type="NCBI Taxonomy" id="169975"/>
    <lineage>
        <taxon>Bacteria</taxon>
        <taxon>Pseudomonadati</taxon>
        <taxon>Pseudomonadota</taxon>
        <taxon>Alphaproteobacteria</taxon>
        <taxon>Acetobacterales</taxon>
        <taxon>Acetobacteraceae</taxon>
        <taxon>environmental samples</taxon>
    </lineage>
</organism>
<feature type="compositionally biased region" description="Basic and acidic residues" evidence="1">
    <location>
        <begin position="18"/>
        <end position="39"/>
    </location>
</feature>
<reference evidence="2" key="1">
    <citation type="submission" date="2020-02" db="EMBL/GenBank/DDBJ databases">
        <authorList>
            <person name="Meier V. D."/>
        </authorList>
    </citation>
    <scope>NUCLEOTIDE SEQUENCE</scope>
    <source>
        <strain evidence="2">AVDCRST_MAG04</strain>
    </source>
</reference>